<dbReference type="EMBL" id="DF974278">
    <property type="protein sequence ID" value="GAU47055.1"/>
    <property type="molecule type" value="Genomic_DNA"/>
</dbReference>
<reference evidence="3" key="1">
    <citation type="journal article" date="2017" name="Front. Plant Sci.">
        <title>Climate Clever Clovers: New Paradigm to Reduce the Environmental Footprint of Ruminants by Breeding Low Methanogenic Forages Utilizing Haplotype Variation.</title>
        <authorList>
            <person name="Kaur P."/>
            <person name="Appels R."/>
            <person name="Bayer P.E."/>
            <person name="Keeble-Gagnere G."/>
            <person name="Wang J."/>
            <person name="Hirakawa H."/>
            <person name="Shirasawa K."/>
            <person name="Vercoe P."/>
            <person name="Stefanova K."/>
            <person name="Durmic Z."/>
            <person name="Nichols P."/>
            <person name="Revell C."/>
            <person name="Isobe S.N."/>
            <person name="Edwards D."/>
            <person name="Erskine W."/>
        </authorList>
    </citation>
    <scope>NUCLEOTIDE SEQUENCE [LARGE SCALE GENOMIC DNA]</scope>
    <source>
        <strain evidence="3">cv. Daliak</strain>
    </source>
</reference>
<accession>A0A2Z6PD50</accession>
<sequence length="194" mass="20606">MPGRPKKSRNKDANEKCRDPTLVSRKGRSNKCGICKQPGHKKATCKQKNGIASGTATQTASGTATQAASATQTAFVSQTGSGTASGNATQTASATQTDSASQTKTGTASKTQTATASKRSKTQVGTTSKPKTDLKPHQQSGITSPSRMLLELNEPDIWKREFDPLERREAIDFGISIPGFSIWEVNGVRFFNLG</sequence>
<name>A0A2Z6PD50_TRISU</name>
<proteinExistence type="predicted"/>
<organism evidence="2 3">
    <name type="scientific">Trifolium subterraneum</name>
    <name type="common">Subterranean clover</name>
    <dbReference type="NCBI Taxonomy" id="3900"/>
    <lineage>
        <taxon>Eukaryota</taxon>
        <taxon>Viridiplantae</taxon>
        <taxon>Streptophyta</taxon>
        <taxon>Embryophyta</taxon>
        <taxon>Tracheophyta</taxon>
        <taxon>Spermatophyta</taxon>
        <taxon>Magnoliopsida</taxon>
        <taxon>eudicotyledons</taxon>
        <taxon>Gunneridae</taxon>
        <taxon>Pentapetalae</taxon>
        <taxon>rosids</taxon>
        <taxon>fabids</taxon>
        <taxon>Fabales</taxon>
        <taxon>Fabaceae</taxon>
        <taxon>Papilionoideae</taxon>
        <taxon>50 kb inversion clade</taxon>
        <taxon>NPAAA clade</taxon>
        <taxon>Hologalegina</taxon>
        <taxon>IRL clade</taxon>
        <taxon>Trifolieae</taxon>
        <taxon>Trifolium</taxon>
    </lineage>
</organism>
<feature type="compositionally biased region" description="Low complexity" evidence="1">
    <location>
        <begin position="52"/>
        <end position="117"/>
    </location>
</feature>
<dbReference type="OrthoDB" id="1112702at2759"/>
<feature type="region of interest" description="Disordered" evidence="1">
    <location>
        <begin position="1"/>
        <end position="144"/>
    </location>
</feature>
<gene>
    <name evidence="2" type="ORF">TSUD_181680</name>
</gene>
<feature type="compositionally biased region" description="Basic and acidic residues" evidence="1">
    <location>
        <begin position="10"/>
        <end position="19"/>
    </location>
</feature>
<dbReference type="AlphaFoldDB" id="A0A2Z6PD50"/>
<evidence type="ECO:0000313" key="3">
    <source>
        <dbReference type="Proteomes" id="UP000242715"/>
    </source>
</evidence>
<evidence type="ECO:0000256" key="1">
    <source>
        <dbReference type="SAM" id="MobiDB-lite"/>
    </source>
</evidence>
<evidence type="ECO:0008006" key="4">
    <source>
        <dbReference type="Google" id="ProtNLM"/>
    </source>
</evidence>
<protein>
    <recommendedName>
        <fullName evidence="4">CCHC-type domain-containing protein</fullName>
    </recommendedName>
</protein>
<keyword evidence="3" id="KW-1185">Reference proteome</keyword>
<dbReference type="Proteomes" id="UP000242715">
    <property type="component" value="Unassembled WGS sequence"/>
</dbReference>
<evidence type="ECO:0000313" key="2">
    <source>
        <dbReference type="EMBL" id="GAU47055.1"/>
    </source>
</evidence>